<comment type="caution">
    <text evidence="8">The sequence shown here is derived from an EMBL/GenBank/DDBJ whole genome shotgun (WGS) entry which is preliminary data.</text>
</comment>
<dbReference type="PROSITE" id="PS00131">
    <property type="entry name" value="CARBOXYPEPT_SER_SER"/>
    <property type="match status" value="1"/>
</dbReference>
<evidence type="ECO:0000256" key="7">
    <source>
        <dbReference type="SAM" id="SignalP"/>
    </source>
</evidence>
<dbReference type="InterPro" id="IPR018202">
    <property type="entry name" value="Ser_caboxypep_ser_AS"/>
</dbReference>
<gene>
    <name evidence="8" type="ORF">JDN41_01310</name>
</gene>
<protein>
    <submittedName>
        <fullName evidence="8">Peptidase S10</fullName>
    </submittedName>
</protein>
<dbReference type="PANTHER" id="PTHR11802:SF3">
    <property type="entry name" value="RETINOID-INDUCIBLE SERINE CARBOXYPEPTIDASE"/>
    <property type="match status" value="1"/>
</dbReference>
<proteinExistence type="predicted"/>
<feature type="compositionally biased region" description="Basic and acidic residues" evidence="6">
    <location>
        <begin position="34"/>
        <end position="53"/>
    </location>
</feature>
<feature type="region of interest" description="Disordered" evidence="6">
    <location>
        <begin position="33"/>
        <end position="67"/>
    </location>
</feature>
<feature type="signal peptide" evidence="7">
    <location>
        <begin position="1"/>
        <end position="30"/>
    </location>
</feature>
<keyword evidence="4" id="KW-0378">Hydrolase</keyword>
<dbReference type="PANTHER" id="PTHR11802">
    <property type="entry name" value="SERINE PROTEASE FAMILY S10 SERINE CARBOXYPEPTIDASE"/>
    <property type="match status" value="1"/>
</dbReference>
<evidence type="ECO:0000256" key="1">
    <source>
        <dbReference type="ARBA" id="ARBA00022645"/>
    </source>
</evidence>
<accession>A0A8I1G7X1</accession>
<dbReference type="Proteomes" id="UP000623250">
    <property type="component" value="Unassembled WGS sequence"/>
</dbReference>
<name>A0A8I1G7X1_9HYPH</name>
<keyword evidence="3 7" id="KW-0732">Signal</keyword>
<dbReference type="GO" id="GO:0004185">
    <property type="term" value="F:serine-type carboxypeptidase activity"/>
    <property type="evidence" value="ECO:0007669"/>
    <property type="project" value="InterPro"/>
</dbReference>
<keyword evidence="2" id="KW-0645">Protease</keyword>
<evidence type="ECO:0000256" key="4">
    <source>
        <dbReference type="ARBA" id="ARBA00022801"/>
    </source>
</evidence>
<dbReference type="SUPFAM" id="SSF53474">
    <property type="entry name" value="alpha/beta-Hydrolases"/>
    <property type="match status" value="1"/>
</dbReference>
<dbReference type="AlphaFoldDB" id="A0A8I1G7X1"/>
<keyword evidence="1" id="KW-0121">Carboxypeptidase</keyword>
<feature type="chain" id="PRO_5034066004" evidence="7">
    <location>
        <begin position="31"/>
        <end position="525"/>
    </location>
</feature>
<keyword evidence="5" id="KW-0325">Glycoprotein</keyword>
<reference evidence="8 9" key="1">
    <citation type="submission" date="2020-12" db="EMBL/GenBank/DDBJ databases">
        <title>Revised draft genomes of Rhodomicrobium vannielii ATCC 17100 and Rhodomicrobium udaipurense JA643.</title>
        <authorList>
            <person name="Conners E.M."/>
            <person name="Davenport E.J."/>
            <person name="Bose A."/>
        </authorList>
    </citation>
    <scope>NUCLEOTIDE SEQUENCE [LARGE SCALE GENOMIC DNA]</scope>
    <source>
        <strain evidence="8 9">JA643</strain>
    </source>
</reference>
<sequence length="525" mass="56365">MAVGNKSVTSNLKALVGAFALIGLFCQAAAQDLPEGHPPHGEAAEKTDNKREAPSAPSQGGGGGFAQHLRADSVTQHTITLDGKPFAYKATAGTLPLFGPKGEVAAKMFYVAYQAANAPARPTTFVFNGGPGAASAFLHIAALGPRIIPFAENGAAPVRPVRFVDNPATWLAFTDLVFIDPIGTGYSRATGGGDDKEAAFWGDDKDANSVAAFIRVWLARSGRSLAPVYLAGESYGGLRATILAEKLLDDGLDVRGAVLISPALDFPLLRANQFNVLPLTFDLPSLAVAAAELKDGAKAPVEDIAREAETFAETDYLVHVTRGRAPNDAIAARVAKLTGLSPEIVARNQGRAPDHVFFDEYERATNRRLSRYDATVSAPLPMPARSDRFDVILDGASSVLAPAAATYIAQDLGFRTDLDYRLLNETANRRWAGDKKRAHETSGPELIERARTQNPALKVFIAHGYTDLVTPYALSKYLIGQLRPIDGAAPVELHVYRGGHMMYFRAASRDALTRDVRRMYEAPQR</sequence>
<evidence type="ECO:0000313" key="9">
    <source>
        <dbReference type="Proteomes" id="UP000623250"/>
    </source>
</evidence>
<evidence type="ECO:0000256" key="5">
    <source>
        <dbReference type="ARBA" id="ARBA00023180"/>
    </source>
</evidence>
<dbReference type="InterPro" id="IPR001563">
    <property type="entry name" value="Peptidase_S10"/>
</dbReference>
<evidence type="ECO:0000256" key="6">
    <source>
        <dbReference type="SAM" id="MobiDB-lite"/>
    </source>
</evidence>
<evidence type="ECO:0000313" key="8">
    <source>
        <dbReference type="EMBL" id="MBJ7542193.1"/>
    </source>
</evidence>
<evidence type="ECO:0000256" key="2">
    <source>
        <dbReference type="ARBA" id="ARBA00022670"/>
    </source>
</evidence>
<dbReference type="Gene3D" id="3.40.50.1820">
    <property type="entry name" value="alpha/beta hydrolase"/>
    <property type="match status" value="1"/>
</dbReference>
<keyword evidence="9" id="KW-1185">Reference proteome</keyword>
<organism evidence="8 9">
    <name type="scientific">Rhodomicrobium udaipurense</name>
    <dbReference type="NCBI Taxonomy" id="1202716"/>
    <lineage>
        <taxon>Bacteria</taxon>
        <taxon>Pseudomonadati</taxon>
        <taxon>Pseudomonadota</taxon>
        <taxon>Alphaproteobacteria</taxon>
        <taxon>Hyphomicrobiales</taxon>
        <taxon>Hyphomicrobiaceae</taxon>
        <taxon>Rhodomicrobium</taxon>
    </lineage>
</organism>
<evidence type="ECO:0000256" key="3">
    <source>
        <dbReference type="ARBA" id="ARBA00022729"/>
    </source>
</evidence>
<dbReference type="GO" id="GO:0006508">
    <property type="term" value="P:proteolysis"/>
    <property type="evidence" value="ECO:0007669"/>
    <property type="project" value="UniProtKB-KW"/>
</dbReference>
<dbReference type="InterPro" id="IPR029058">
    <property type="entry name" value="AB_hydrolase_fold"/>
</dbReference>
<dbReference type="EMBL" id="JAEMUK010000002">
    <property type="protein sequence ID" value="MBJ7542193.1"/>
    <property type="molecule type" value="Genomic_DNA"/>
</dbReference>
<dbReference type="Pfam" id="PF00450">
    <property type="entry name" value="Peptidase_S10"/>
    <property type="match status" value="1"/>
</dbReference>